<dbReference type="SUPFAM" id="SSF51197">
    <property type="entry name" value="Clavaminate synthase-like"/>
    <property type="match status" value="1"/>
</dbReference>
<name>A0ABU7LPT6_9PROT</name>
<proteinExistence type="predicted"/>
<evidence type="ECO:0000256" key="1">
    <source>
        <dbReference type="ARBA" id="ARBA00001954"/>
    </source>
</evidence>
<accession>A0ABU7LPT6</accession>
<evidence type="ECO:0000259" key="4">
    <source>
        <dbReference type="PROSITE" id="PS51184"/>
    </source>
</evidence>
<dbReference type="Pfam" id="PF08007">
    <property type="entry name" value="JmjC_2"/>
    <property type="match status" value="1"/>
</dbReference>
<dbReference type="Proteomes" id="UP001354971">
    <property type="component" value="Unassembled WGS sequence"/>
</dbReference>
<feature type="domain" description="JmjC" evidence="4">
    <location>
        <begin position="93"/>
        <end position="243"/>
    </location>
</feature>
<evidence type="ECO:0000256" key="2">
    <source>
        <dbReference type="ARBA" id="ARBA00022723"/>
    </source>
</evidence>
<dbReference type="PROSITE" id="PS51184">
    <property type="entry name" value="JMJC"/>
    <property type="match status" value="1"/>
</dbReference>
<comment type="caution">
    <text evidence="5">The sequence shown here is derived from an EMBL/GenBank/DDBJ whole genome shotgun (WGS) entry which is preliminary data.</text>
</comment>
<protein>
    <submittedName>
        <fullName evidence="5">Cupin domain-containing protein</fullName>
    </submittedName>
</protein>
<organism evidence="5 6">
    <name type="scientific">Hyphobacterium lacteum</name>
    <dbReference type="NCBI Taxonomy" id="3116575"/>
    <lineage>
        <taxon>Bacteria</taxon>
        <taxon>Pseudomonadati</taxon>
        <taxon>Pseudomonadota</taxon>
        <taxon>Alphaproteobacteria</taxon>
        <taxon>Maricaulales</taxon>
        <taxon>Maricaulaceae</taxon>
        <taxon>Hyphobacterium</taxon>
    </lineage>
</organism>
<dbReference type="PANTHER" id="PTHR13096">
    <property type="entry name" value="MINA53 MYC INDUCED NUCLEAR ANTIGEN"/>
    <property type="match status" value="1"/>
</dbReference>
<evidence type="ECO:0000313" key="6">
    <source>
        <dbReference type="Proteomes" id="UP001354971"/>
    </source>
</evidence>
<sequence>MSKHPWGDNILDYVIGPSGAEDFFKNYYEQKALIVKRDEPDRYHELLTIARIDQLLASHDFNGDSVDMARADPQISREQFILSNGTADRGSIANLYQEGATLILPQLHQSELVLKNFCRALESELSCHVQTNIYLTPPNNQGFRTHYDDHDVFVLQVEGEKLWHLYDQTVDKPFRGEGFNINEHQPGELVEEFVLKAGECAYVPRGLMHDARTQGSGDSLHITVGLIVKTWADLMLEAVSEVALHHPEFRQSLPPRYARADFDRSQAEDHFKLLVSKIAKDANLDAAFDMYIDNFIRSRPPYSEDAIVKRGSTEEKGAKFKVRPYMPWRLAEDGDQLVLITAGGELTFPSTAEAGLDKVLDGEVFDISAFAEAGEEEAQKALNRLFGYGVVERVN</sequence>
<evidence type="ECO:0000256" key="3">
    <source>
        <dbReference type="ARBA" id="ARBA00023004"/>
    </source>
</evidence>
<dbReference type="InterPro" id="IPR039994">
    <property type="entry name" value="NO66-like"/>
</dbReference>
<gene>
    <name evidence="5" type="ORF">V0U79_05935</name>
</gene>
<dbReference type="EMBL" id="JAZDRP010000003">
    <property type="protein sequence ID" value="MEE2525898.1"/>
    <property type="molecule type" value="Genomic_DNA"/>
</dbReference>
<keyword evidence="2" id="KW-0479">Metal-binding</keyword>
<dbReference type="RefSeq" id="WP_330198557.1">
    <property type="nucleotide sequence ID" value="NZ_JAZDRP010000003.1"/>
</dbReference>
<dbReference type="InterPro" id="IPR003347">
    <property type="entry name" value="JmjC_dom"/>
</dbReference>
<evidence type="ECO:0000313" key="5">
    <source>
        <dbReference type="EMBL" id="MEE2525898.1"/>
    </source>
</evidence>
<keyword evidence="3" id="KW-0408">Iron</keyword>
<keyword evidence="6" id="KW-1185">Reference proteome</keyword>
<reference evidence="5 6" key="1">
    <citation type="submission" date="2024-01" db="EMBL/GenBank/DDBJ databases">
        <title>Hyphobacterium bacterium isolated from marine sediment.</title>
        <authorList>
            <person name="Zhao S."/>
        </authorList>
    </citation>
    <scope>NUCLEOTIDE SEQUENCE [LARGE SCALE GENOMIC DNA]</scope>
    <source>
        <strain evidence="6">HN65</strain>
    </source>
</reference>
<dbReference type="PANTHER" id="PTHR13096:SF8">
    <property type="entry name" value="RIBOSOMAL OXYGENASE 1"/>
    <property type="match status" value="1"/>
</dbReference>
<comment type="cofactor">
    <cofactor evidence="1">
        <name>Fe(2+)</name>
        <dbReference type="ChEBI" id="CHEBI:29033"/>
    </cofactor>
</comment>
<dbReference type="Gene3D" id="2.60.120.650">
    <property type="entry name" value="Cupin"/>
    <property type="match status" value="1"/>
</dbReference>